<dbReference type="PRINTS" id="PR00385">
    <property type="entry name" value="P450"/>
</dbReference>
<keyword evidence="5 9" id="KW-0479">Metal-binding</keyword>
<comment type="cofactor">
    <cofactor evidence="1 9">
        <name>heme</name>
        <dbReference type="ChEBI" id="CHEBI:30413"/>
    </cofactor>
</comment>
<evidence type="ECO:0000256" key="8">
    <source>
        <dbReference type="ARBA" id="ARBA00023033"/>
    </source>
</evidence>
<organism evidence="10 11">
    <name type="scientific">Rhizoctonia solani</name>
    <dbReference type="NCBI Taxonomy" id="456999"/>
    <lineage>
        <taxon>Eukaryota</taxon>
        <taxon>Fungi</taxon>
        <taxon>Dikarya</taxon>
        <taxon>Basidiomycota</taxon>
        <taxon>Agaricomycotina</taxon>
        <taxon>Agaricomycetes</taxon>
        <taxon>Cantharellales</taxon>
        <taxon>Ceratobasidiaceae</taxon>
        <taxon>Rhizoctonia</taxon>
    </lineage>
</organism>
<comment type="pathway">
    <text evidence="2">Secondary metabolite biosynthesis.</text>
</comment>
<evidence type="ECO:0000313" key="11">
    <source>
        <dbReference type="Proteomes" id="UP000663861"/>
    </source>
</evidence>
<accession>A0A8H3AGA6</accession>
<dbReference type="GO" id="GO:0004497">
    <property type="term" value="F:monooxygenase activity"/>
    <property type="evidence" value="ECO:0007669"/>
    <property type="project" value="UniProtKB-KW"/>
</dbReference>
<dbReference type="InterPro" id="IPR050121">
    <property type="entry name" value="Cytochrome_P450_monoxygenase"/>
</dbReference>
<keyword evidence="6" id="KW-0560">Oxidoreductase</keyword>
<comment type="similarity">
    <text evidence="3">Belongs to the cytochrome P450 family.</text>
</comment>
<dbReference type="GO" id="GO:0020037">
    <property type="term" value="F:heme binding"/>
    <property type="evidence" value="ECO:0007669"/>
    <property type="project" value="InterPro"/>
</dbReference>
<dbReference type="InterPro" id="IPR036396">
    <property type="entry name" value="Cyt_P450_sf"/>
</dbReference>
<sequence length="607" mass="67243">MPNITLAYFNSALQLAVPKPSQLYYVLLGIFGATIALALSKATTRKSNITMLAGPTPSSTLWGSTPEMFNAETGLEFQDELMDTYGSACWVKGPFGADEVWISDPRALQEILVKGHLEFQDELMDTYGSACWVKGPFGADEVWISDPGALQEILVKGHDDFREPAWLITWLRLVFGPVVPTIYGHQHEIQRKTPTMTNIAQRLVDVVMSEVQVNGGSTEIVDIFKWANLISLEIIGEAGRMGHSFGILEGKVPDYLAASRDMFALLTEMWYLHPFITFLSALGPAFLRRAVVECIPHRPVQRMKNVADTMHKTASIAPAVDILKRKREALKNGTLDSEVAAGKDIITALLKHNLMAAPQNQMSNEGVLAQVNSALSRTIDLLAKHQDVQARLRAEVREAYRLYGKNLDYDQLNSLPYLDAVCRESLRLHAPGTFLGRIATKDWTLPLQYPAMSQDGKTAISNIYVPKDGKTAISNIYVPKGTCLHVSLGAANRDERTWGDDAREFKPNRWLESLPASVTNSRMPGIYSSTMTFLGGPRACPGVKFAQLEMKTVLSSLVSSFKFEPSEKDKVKWKNDAIAKPYAQHPDGMISEEPTMPIRVTVLGESE</sequence>
<evidence type="ECO:0000256" key="3">
    <source>
        <dbReference type="ARBA" id="ARBA00010617"/>
    </source>
</evidence>
<dbReference type="InterPro" id="IPR002403">
    <property type="entry name" value="Cyt_P450_E_grp-IV"/>
</dbReference>
<evidence type="ECO:0000256" key="6">
    <source>
        <dbReference type="ARBA" id="ARBA00023002"/>
    </source>
</evidence>
<dbReference type="InterPro" id="IPR001128">
    <property type="entry name" value="Cyt_P450"/>
</dbReference>
<protein>
    <submittedName>
        <fullName evidence="10">Uncharacterized protein</fullName>
    </submittedName>
</protein>
<evidence type="ECO:0000256" key="2">
    <source>
        <dbReference type="ARBA" id="ARBA00005179"/>
    </source>
</evidence>
<dbReference type="EMBL" id="CAJMWY010000319">
    <property type="protein sequence ID" value="CAE6427945.1"/>
    <property type="molecule type" value="Genomic_DNA"/>
</dbReference>
<dbReference type="SUPFAM" id="SSF48264">
    <property type="entry name" value="Cytochrome P450"/>
    <property type="match status" value="1"/>
</dbReference>
<dbReference type="Proteomes" id="UP000663861">
    <property type="component" value="Unassembled WGS sequence"/>
</dbReference>
<dbReference type="PANTHER" id="PTHR24305:SF166">
    <property type="entry name" value="CYTOCHROME P450 12A4, MITOCHONDRIAL-RELATED"/>
    <property type="match status" value="1"/>
</dbReference>
<proteinExistence type="inferred from homology"/>
<comment type="caution">
    <text evidence="10">The sequence shown here is derived from an EMBL/GenBank/DDBJ whole genome shotgun (WGS) entry which is preliminary data.</text>
</comment>
<keyword evidence="8" id="KW-0503">Monooxygenase</keyword>
<reference evidence="10" key="1">
    <citation type="submission" date="2021-01" db="EMBL/GenBank/DDBJ databases">
        <authorList>
            <person name="Kaushik A."/>
        </authorList>
    </citation>
    <scope>NUCLEOTIDE SEQUENCE</scope>
    <source>
        <strain evidence="10">AG4-RS23</strain>
    </source>
</reference>
<evidence type="ECO:0000256" key="4">
    <source>
        <dbReference type="ARBA" id="ARBA00022617"/>
    </source>
</evidence>
<dbReference type="PRINTS" id="PR00465">
    <property type="entry name" value="EP450IV"/>
</dbReference>
<dbReference type="GO" id="GO:0016705">
    <property type="term" value="F:oxidoreductase activity, acting on paired donors, with incorporation or reduction of molecular oxygen"/>
    <property type="evidence" value="ECO:0007669"/>
    <property type="project" value="InterPro"/>
</dbReference>
<dbReference type="Pfam" id="PF00067">
    <property type="entry name" value="p450"/>
    <property type="match status" value="2"/>
</dbReference>
<dbReference type="AlphaFoldDB" id="A0A8H3AGA6"/>
<dbReference type="PANTHER" id="PTHR24305">
    <property type="entry name" value="CYTOCHROME P450"/>
    <property type="match status" value="1"/>
</dbReference>
<dbReference type="Gene3D" id="1.10.630.10">
    <property type="entry name" value="Cytochrome P450"/>
    <property type="match status" value="1"/>
</dbReference>
<evidence type="ECO:0000256" key="5">
    <source>
        <dbReference type="ARBA" id="ARBA00022723"/>
    </source>
</evidence>
<evidence type="ECO:0000256" key="1">
    <source>
        <dbReference type="ARBA" id="ARBA00001971"/>
    </source>
</evidence>
<evidence type="ECO:0000313" key="10">
    <source>
        <dbReference type="EMBL" id="CAE6427945.1"/>
    </source>
</evidence>
<evidence type="ECO:0000256" key="9">
    <source>
        <dbReference type="PIRSR" id="PIRSR602403-1"/>
    </source>
</evidence>
<gene>
    <name evidence="10" type="ORF">RDB_LOCUS22424</name>
</gene>
<feature type="binding site" description="axial binding residue" evidence="9">
    <location>
        <position position="540"/>
    </location>
    <ligand>
        <name>heme</name>
        <dbReference type="ChEBI" id="CHEBI:30413"/>
    </ligand>
    <ligandPart>
        <name>Fe</name>
        <dbReference type="ChEBI" id="CHEBI:18248"/>
    </ligandPart>
</feature>
<keyword evidence="7 9" id="KW-0408">Iron</keyword>
<name>A0A8H3AGA6_9AGAM</name>
<keyword evidence="4 9" id="KW-0349">Heme</keyword>
<dbReference type="GO" id="GO:0005506">
    <property type="term" value="F:iron ion binding"/>
    <property type="evidence" value="ECO:0007669"/>
    <property type="project" value="InterPro"/>
</dbReference>
<evidence type="ECO:0000256" key="7">
    <source>
        <dbReference type="ARBA" id="ARBA00023004"/>
    </source>
</evidence>